<comment type="caution">
    <text evidence="11">The sequence shown here is derived from an EMBL/GenBank/DDBJ whole genome shotgun (WGS) entry which is preliminary data.</text>
</comment>
<dbReference type="FunFam" id="3.40.50.300:FF:000127">
    <property type="entry name" value="Ribose import ATP-binding protein RbsA"/>
    <property type="match status" value="1"/>
</dbReference>
<dbReference type="OrthoDB" id="9776369at2"/>
<dbReference type="Pfam" id="PF00005">
    <property type="entry name" value="ABC_tran"/>
    <property type="match status" value="2"/>
</dbReference>
<evidence type="ECO:0000256" key="9">
    <source>
        <dbReference type="ARBA" id="ARBA00023136"/>
    </source>
</evidence>
<keyword evidence="8" id="KW-1278">Translocase</keyword>
<dbReference type="EMBL" id="BBMR01000004">
    <property type="protein sequence ID" value="GAL19687.1"/>
    <property type="molecule type" value="Genomic_DNA"/>
</dbReference>
<dbReference type="Gene3D" id="3.40.50.300">
    <property type="entry name" value="P-loop containing nucleotide triphosphate hydrolases"/>
    <property type="match status" value="2"/>
</dbReference>
<protein>
    <submittedName>
        <fullName evidence="11">Predicted nucleoside ABC transporter ATP-binding component</fullName>
    </submittedName>
</protein>
<keyword evidence="7 11" id="KW-0067">ATP-binding</keyword>
<evidence type="ECO:0000256" key="1">
    <source>
        <dbReference type="ARBA" id="ARBA00004202"/>
    </source>
</evidence>
<dbReference type="GO" id="GO:0005886">
    <property type="term" value="C:plasma membrane"/>
    <property type="evidence" value="ECO:0007669"/>
    <property type="project" value="UniProtKB-SubCell"/>
</dbReference>
<proteinExistence type="predicted"/>
<dbReference type="AlphaFoldDB" id="A0A090SJS6"/>
<keyword evidence="6" id="KW-0547">Nucleotide-binding</keyword>
<dbReference type="InterPro" id="IPR003593">
    <property type="entry name" value="AAA+_ATPase"/>
</dbReference>
<dbReference type="PANTHER" id="PTHR43790">
    <property type="entry name" value="CARBOHYDRATE TRANSPORT ATP-BINDING PROTEIN MG119-RELATED"/>
    <property type="match status" value="1"/>
</dbReference>
<reference evidence="11 12" key="1">
    <citation type="submission" date="2014-09" db="EMBL/GenBank/DDBJ databases">
        <title>Vibrio maritimus JCM 19235. (C45) whole genome shotgun sequence.</title>
        <authorList>
            <person name="Sawabe T."/>
            <person name="Meirelles P."/>
            <person name="Nakanishi M."/>
            <person name="Sayaka M."/>
            <person name="Hattori M."/>
            <person name="Ohkuma M."/>
        </authorList>
    </citation>
    <scope>NUCLEOTIDE SEQUENCE [LARGE SCALE GENOMIC DNA]</scope>
    <source>
        <strain evidence="12">JCM19235</strain>
    </source>
</reference>
<evidence type="ECO:0000256" key="2">
    <source>
        <dbReference type="ARBA" id="ARBA00022448"/>
    </source>
</evidence>
<evidence type="ECO:0000259" key="10">
    <source>
        <dbReference type="PROSITE" id="PS50893"/>
    </source>
</evidence>
<evidence type="ECO:0000256" key="7">
    <source>
        <dbReference type="ARBA" id="ARBA00022840"/>
    </source>
</evidence>
<dbReference type="SMART" id="SM00382">
    <property type="entry name" value="AAA"/>
    <property type="match status" value="2"/>
</dbReference>
<evidence type="ECO:0000313" key="12">
    <source>
        <dbReference type="Proteomes" id="UP000029228"/>
    </source>
</evidence>
<keyword evidence="3" id="KW-1003">Cell membrane</keyword>
<dbReference type="GO" id="GO:0005524">
    <property type="term" value="F:ATP binding"/>
    <property type="evidence" value="ECO:0007669"/>
    <property type="project" value="UniProtKB-KW"/>
</dbReference>
<dbReference type="InterPro" id="IPR050107">
    <property type="entry name" value="ABC_carbohydrate_import_ATPase"/>
</dbReference>
<comment type="subcellular location">
    <subcellularLocation>
        <location evidence="1">Cell membrane</location>
        <topology evidence="1">Peripheral membrane protein</topology>
    </subcellularLocation>
</comment>
<feature type="domain" description="ABC transporter" evidence="10">
    <location>
        <begin position="261"/>
        <end position="508"/>
    </location>
</feature>
<dbReference type="GO" id="GO:0016887">
    <property type="term" value="F:ATP hydrolysis activity"/>
    <property type="evidence" value="ECO:0007669"/>
    <property type="project" value="InterPro"/>
</dbReference>
<dbReference type="Proteomes" id="UP000029228">
    <property type="component" value="Unassembled WGS sequence"/>
</dbReference>
<keyword evidence="5" id="KW-0677">Repeat</keyword>
<dbReference type="STRING" id="990268.JCM19235_1043"/>
<gene>
    <name evidence="11" type="ORF">JCM19235_1043</name>
</gene>
<dbReference type="PANTHER" id="PTHR43790:SF4">
    <property type="entry name" value="GUANOSINE IMPORT ATP-BINDING PROTEIN NUPO"/>
    <property type="match status" value="1"/>
</dbReference>
<dbReference type="InterPro" id="IPR003439">
    <property type="entry name" value="ABC_transporter-like_ATP-bd"/>
</dbReference>
<dbReference type="PROSITE" id="PS50893">
    <property type="entry name" value="ABC_TRANSPORTER_2"/>
    <property type="match status" value="2"/>
</dbReference>
<keyword evidence="2" id="KW-0813">Transport</keyword>
<keyword evidence="9" id="KW-0472">Membrane</keyword>
<evidence type="ECO:0000256" key="6">
    <source>
        <dbReference type="ARBA" id="ARBA00022741"/>
    </source>
</evidence>
<evidence type="ECO:0000313" key="11">
    <source>
        <dbReference type="EMBL" id="GAL19687.1"/>
    </source>
</evidence>
<dbReference type="InterPro" id="IPR027417">
    <property type="entry name" value="P-loop_NTPase"/>
</dbReference>
<evidence type="ECO:0000256" key="8">
    <source>
        <dbReference type="ARBA" id="ARBA00022967"/>
    </source>
</evidence>
<name>A0A090SJS6_9VIBR</name>
<keyword evidence="12" id="KW-1185">Reference proteome</keyword>
<dbReference type="PROSITE" id="PS00211">
    <property type="entry name" value="ABC_TRANSPORTER_1"/>
    <property type="match status" value="1"/>
</dbReference>
<evidence type="ECO:0000256" key="5">
    <source>
        <dbReference type="ARBA" id="ARBA00022737"/>
    </source>
</evidence>
<reference evidence="11 12" key="2">
    <citation type="submission" date="2014-09" db="EMBL/GenBank/DDBJ databases">
        <authorList>
            <consortium name="NBRP consortium"/>
            <person name="Sawabe T."/>
            <person name="Meirelles P."/>
            <person name="Nakanishi M."/>
            <person name="Sayaka M."/>
            <person name="Hattori M."/>
            <person name="Ohkuma M."/>
        </authorList>
    </citation>
    <scope>NUCLEOTIDE SEQUENCE [LARGE SCALE GENOMIC DNA]</scope>
    <source>
        <strain evidence="12">JCM19235</strain>
    </source>
</reference>
<dbReference type="SUPFAM" id="SSF52540">
    <property type="entry name" value="P-loop containing nucleoside triphosphate hydrolases"/>
    <property type="match status" value="2"/>
</dbReference>
<evidence type="ECO:0000256" key="3">
    <source>
        <dbReference type="ARBA" id="ARBA00022475"/>
    </source>
</evidence>
<dbReference type="CDD" id="cd03215">
    <property type="entry name" value="ABC_Carb_Monos_II"/>
    <property type="match status" value="1"/>
</dbReference>
<evidence type="ECO:0000256" key="4">
    <source>
        <dbReference type="ARBA" id="ARBA00022597"/>
    </source>
</evidence>
<accession>A0A090SJS6</accession>
<organism evidence="11 12">
    <name type="scientific">Vibrio maritimus</name>
    <dbReference type="NCBI Taxonomy" id="990268"/>
    <lineage>
        <taxon>Bacteria</taxon>
        <taxon>Pseudomonadati</taxon>
        <taxon>Pseudomonadota</taxon>
        <taxon>Gammaproteobacteria</taxon>
        <taxon>Vibrionales</taxon>
        <taxon>Vibrionaceae</taxon>
        <taxon>Vibrio</taxon>
    </lineage>
</organism>
<sequence>MTHGQSIAIELKQIDKRFGAVHANKYIDLKVPQGTIHGIIGENGAGKSTLMSIIYGFYHADAGEMTVNGARYKPANSQEAIKAGIGMVHQHFMLVETFTVLENIVLGAEDGWKLQESLGKAKKKLKALAEDYGLEVPLDAIVGELPVGLQQRVEILKALYRGAKILILDEPTGVLTPQEADHLFKILDKLRQQGTTIMIITHKLREVLAITDNISVMRQGAMVEHVVTADTNKEQLAELMVGRKVRLKVDKSEANPKKELIKVDNLQYFDDAGVERVKSVSFGVRQGEVVGIAGVSGNGQSEILALLSGIIQPYSGSIDINGSHIDKHTVLDPQQVRAIGVGHIPEDRHKQGLINKFEAQEAYILGYHHLPQYNKGLLQDKQAIKDSCQASMDKWDVRPNDTTLKTANFSGGNQQKLVIAREMEQNPDVLLVGQPTRGVDIGAIEYIHQQIIAARDADKAVLLVSVELDEILSLSDRILVVFDGAIVGEVSIKDADEKTLGLMMANIMPDHLKSAAANQPQGESA</sequence>
<keyword evidence="4" id="KW-0762">Sugar transport</keyword>
<feature type="domain" description="ABC transporter" evidence="10">
    <location>
        <begin position="9"/>
        <end position="244"/>
    </location>
</feature>
<dbReference type="InterPro" id="IPR017871">
    <property type="entry name" value="ABC_transporter-like_CS"/>
</dbReference>
<dbReference type="CDD" id="cd03216">
    <property type="entry name" value="ABC_Carb_Monos_I"/>
    <property type="match status" value="1"/>
</dbReference>